<dbReference type="Pfam" id="PF03883">
    <property type="entry name" value="H2O2_YaaD"/>
    <property type="match status" value="1"/>
</dbReference>
<protein>
    <submittedName>
        <fullName evidence="1">Peroxide stress protein YaaA</fullName>
    </submittedName>
</protein>
<dbReference type="GO" id="GO:0033194">
    <property type="term" value="P:response to hydroperoxide"/>
    <property type="evidence" value="ECO:0007669"/>
    <property type="project" value="TreeGrafter"/>
</dbReference>
<dbReference type="PANTHER" id="PTHR30283:SF4">
    <property type="entry name" value="PEROXIDE STRESS RESISTANCE PROTEIN YAAA"/>
    <property type="match status" value="1"/>
</dbReference>
<dbReference type="InterPro" id="IPR005583">
    <property type="entry name" value="YaaA"/>
</dbReference>
<dbReference type="RefSeq" id="WP_121660311.1">
    <property type="nucleotide sequence ID" value="NZ_BMEK01000003.1"/>
</dbReference>
<proteinExistence type="predicted"/>
<dbReference type="EMBL" id="RCWJ01000004">
    <property type="protein sequence ID" value="RLQ81401.1"/>
    <property type="molecule type" value="Genomic_DNA"/>
</dbReference>
<dbReference type="AlphaFoldDB" id="A0A3L7IV41"/>
<dbReference type="OrthoDB" id="3210767at2"/>
<dbReference type="PANTHER" id="PTHR30283">
    <property type="entry name" value="PEROXIDE STRESS RESPONSE PROTEIN YAAA"/>
    <property type="match status" value="1"/>
</dbReference>
<evidence type="ECO:0000313" key="2">
    <source>
        <dbReference type="Proteomes" id="UP000282460"/>
    </source>
</evidence>
<keyword evidence="2" id="KW-1185">Reference proteome</keyword>
<accession>A0A3L7IV41</accession>
<gene>
    <name evidence="1" type="ORF">D9V28_13675</name>
</gene>
<organism evidence="1 2">
    <name type="scientific">Mycetocola zhadangensis</name>
    <dbReference type="NCBI Taxonomy" id="1164595"/>
    <lineage>
        <taxon>Bacteria</taxon>
        <taxon>Bacillati</taxon>
        <taxon>Actinomycetota</taxon>
        <taxon>Actinomycetes</taxon>
        <taxon>Micrococcales</taxon>
        <taxon>Microbacteriaceae</taxon>
        <taxon>Mycetocola</taxon>
    </lineage>
</organism>
<sequence>MLILLPPSETKRAGGTGRSLSLADLRFPELTEARRQLTNDVVELAADPDATIAALKLGPKQHAEVSVNRELWQSPTMPAIDRYTGVLFDALDASTLDAEAREFAARHVLVHAALFGPIGALDPIPAYRLSHDSRVPGRPMKRHWASPIREALAAHDGLLLDMRSEAYVALGPAPATPYSFYLRVLTDGPDGSRRALNHFNKKAKGEFTRALLEARVPFATADELCAWAPKAGFRLERLYPASGKQELALLV</sequence>
<dbReference type="Proteomes" id="UP000282460">
    <property type="component" value="Unassembled WGS sequence"/>
</dbReference>
<evidence type="ECO:0000313" key="1">
    <source>
        <dbReference type="EMBL" id="RLQ81401.1"/>
    </source>
</evidence>
<reference evidence="1 2" key="1">
    <citation type="submission" date="2018-10" db="EMBL/GenBank/DDBJ databases">
        <authorList>
            <person name="Li J."/>
        </authorList>
    </citation>
    <scope>NUCLEOTIDE SEQUENCE [LARGE SCALE GENOMIC DNA]</scope>
    <source>
        <strain evidence="1 2">ZD1-4</strain>
    </source>
</reference>
<name>A0A3L7IV41_9MICO</name>
<comment type="caution">
    <text evidence="1">The sequence shown here is derived from an EMBL/GenBank/DDBJ whole genome shotgun (WGS) entry which is preliminary data.</text>
</comment>
<dbReference type="GO" id="GO:0005829">
    <property type="term" value="C:cytosol"/>
    <property type="evidence" value="ECO:0007669"/>
    <property type="project" value="TreeGrafter"/>
</dbReference>